<accession>A0A4Q7U3Z5</accession>
<dbReference type="PANTHER" id="PTHR42879">
    <property type="entry name" value="3-OXOACYL-(ACYL-CARRIER-PROTEIN) REDUCTASE"/>
    <property type="match status" value="1"/>
</dbReference>
<organism evidence="3 4">
    <name type="scientific">Leucobacter luti</name>
    <dbReference type="NCBI Taxonomy" id="340320"/>
    <lineage>
        <taxon>Bacteria</taxon>
        <taxon>Bacillati</taxon>
        <taxon>Actinomycetota</taxon>
        <taxon>Actinomycetes</taxon>
        <taxon>Micrococcales</taxon>
        <taxon>Microbacteriaceae</taxon>
        <taxon>Leucobacter</taxon>
    </lineage>
</organism>
<evidence type="ECO:0000256" key="2">
    <source>
        <dbReference type="ARBA" id="ARBA00023002"/>
    </source>
</evidence>
<evidence type="ECO:0000256" key="1">
    <source>
        <dbReference type="ARBA" id="ARBA00006484"/>
    </source>
</evidence>
<dbReference type="InterPro" id="IPR036291">
    <property type="entry name" value="NAD(P)-bd_dom_sf"/>
</dbReference>
<dbReference type="GO" id="GO:0016491">
    <property type="term" value="F:oxidoreductase activity"/>
    <property type="evidence" value="ECO:0007669"/>
    <property type="project" value="UniProtKB-KW"/>
</dbReference>
<dbReference type="FunFam" id="3.40.50.720:FF:000084">
    <property type="entry name" value="Short-chain dehydrogenase reductase"/>
    <property type="match status" value="1"/>
</dbReference>
<comment type="caution">
    <text evidence="3">The sequence shown here is derived from an EMBL/GenBank/DDBJ whole genome shotgun (WGS) entry which is preliminary data.</text>
</comment>
<protein>
    <submittedName>
        <fullName evidence="3">3-oxoacyl-[acyl-carrier protein] reductase</fullName>
    </submittedName>
</protein>
<dbReference type="EMBL" id="SHKI01000002">
    <property type="protein sequence ID" value="RZT68405.1"/>
    <property type="molecule type" value="Genomic_DNA"/>
</dbReference>
<comment type="similarity">
    <text evidence="1">Belongs to the short-chain dehydrogenases/reductases (SDR) family.</text>
</comment>
<dbReference type="Proteomes" id="UP000291832">
    <property type="component" value="Unassembled WGS sequence"/>
</dbReference>
<sequence length="255" mass="25762">MAHTHTAIITGAGSATGIGFATARLLGGRGLRIVVSATSDRIHDRVRELAELGVEARGVVADLTLDSGAEEIFAVAEREFGAVGVLVNNAGMTSVSDPEQPAPIDEITASQWADALDRNLTSAFRMVQRAIPGMRELGGGRIVTVASLSGPVQAYRGDVGYHAAKAGLVGLTRAVAVETAGHGITVNAVAPGWIATGSATAHENAMGQATPAGRSGTAAEVAEAVAFLASPGASYVTGQLLVVDGGNSIAEERGV</sequence>
<dbReference type="PRINTS" id="PR00081">
    <property type="entry name" value="GDHRDH"/>
</dbReference>
<keyword evidence="2" id="KW-0560">Oxidoreductase</keyword>
<dbReference type="OrthoDB" id="4350228at2"/>
<dbReference type="SUPFAM" id="SSF51735">
    <property type="entry name" value="NAD(P)-binding Rossmann-fold domains"/>
    <property type="match status" value="1"/>
</dbReference>
<keyword evidence="4" id="KW-1185">Reference proteome</keyword>
<evidence type="ECO:0000313" key="4">
    <source>
        <dbReference type="Proteomes" id="UP000291832"/>
    </source>
</evidence>
<dbReference type="Gene3D" id="3.40.50.720">
    <property type="entry name" value="NAD(P)-binding Rossmann-like Domain"/>
    <property type="match status" value="1"/>
</dbReference>
<dbReference type="Pfam" id="PF13561">
    <property type="entry name" value="adh_short_C2"/>
    <property type="match status" value="1"/>
</dbReference>
<dbReference type="PRINTS" id="PR00080">
    <property type="entry name" value="SDRFAMILY"/>
</dbReference>
<dbReference type="RefSeq" id="WP_130452399.1">
    <property type="nucleotide sequence ID" value="NZ_QYAG01000004.1"/>
</dbReference>
<proteinExistence type="inferred from homology"/>
<dbReference type="InterPro" id="IPR050259">
    <property type="entry name" value="SDR"/>
</dbReference>
<evidence type="ECO:0000313" key="3">
    <source>
        <dbReference type="EMBL" id="RZT68405.1"/>
    </source>
</evidence>
<dbReference type="InterPro" id="IPR002347">
    <property type="entry name" value="SDR_fam"/>
</dbReference>
<reference evidence="3 4" key="1">
    <citation type="journal article" date="2015" name="Stand. Genomic Sci.">
        <title>Genomic Encyclopedia of Bacterial and Archaeal Type Strains, Phase III: the genomes of soil and plant-associated and newly described type strains.</title>
        <authorList>
            <person name="Whitman W.B."/>
            <person name="Woyke T."/>
            <person name="Klenk H.P."/>
            <person name="Zhou Y."/>
            <person name="Lilburn T.G."/>
            <person name="Beck B.J."/>
            <person name="De Vos P."/>
            <person name="Vandamme P."/>
            <person name="Eisen J.A."/>
            <person name="Garrity G."/>
            <person name="Hugenholtz P."/>
            <person name="Kyrpides N.C."/>
        </authorList>
    </citation>
    <scope>NUCLEOTIDE SEQUENCE [LARGE SCALE GENOMIC DNA]</scope>
    <source>
        <strain evidence="3 4">RF6</strain>
    </source>
</reference>
<dbReference type="PANTHER" id="PTHR42879:SF2">
    <property type="entry name" value="3-OXOACYL-[ACYL-CARRIER-PROTEIN] REDUCTASE FABG"/>
    <property type="match status" value="1"/>
</dbReference>
<dbReference type="AlphaFoldDB" id="A0A4Q7U3Z5"/>
<gene>
    <name evidence="3" type="ORF">EV139_0128</name>
</gene>
<name>A0A4Q7U3Z5_9MICO</name>